<reference evidence="2 3" key="1">
    <citation type="submission" date="2019-03" db="EMBL/GenBank/DDBJ databases">
        <title>Single cell metagenomics reveals metabolic interactions within the superorganism composed of flagellate Streblomastix strix and complex community of Bacteroidetes bacteria on its surface.</title>
        <authorList>
            <person name="Treitli S.C."/>
            <person name="Kolisko M."/>
            <person name="Husnik F."/>
            <person name="Keeling P."/>
            <person name="Hampl V."/>
        </authorList>
    </citation>
    <scope>NUCLEOTIDE SEQUENCE [LARGE SCALE GENOMIC DNA]</scope>
    <source>
        <strain evidence="2">ST1C</strain>
    </source>
</reference>
<accession>A0A5J4TIK3</accession>
<sequence length="268" mass="30326">MEETTNIDLLISIIDDEEHTAAVFIPPKQSIQRERYDVRRTEDPRMCPSETFFVWLTRLREYFQQSIINFIHLFWTEDWKQTDQRCISTRLERLVQTLGVQSATANSIRHASSTELAAQGFDGRTINVFTHHIPDSKMNQNFYIFAINREQDSIASALVKNHGEKQATQIISKQRSGARVSEGDGLQQSALGDKLQLSPKETLASPLSLSIISTRTNIEAESPNDHESAKVQNSQMQKDDQDVEPQEEAQNSSMAKDSDRATTAGAQK</sequence>
<gene>
    <name evidence="2" type="ORF">EZS28_046207</name>
</gene>
<dbReference type="Proteomes" id="UP000324800">
    <property type="component" value="Unassembled WGS sequence"/>
</dbReference>
<dbReference type="AlphaFoldDB" id="A0A5J4TIK3"/>
<name>A0A5J4TIK3_9EUKA</name>
<evidence type="ECO:0000313" key="3">
    <source>
        <dbReference type="Proteomes" id="UP000324800"/>
    </source>
</evidence>
<dbReference type="InterPro" id="IPR011010">
    <property type="entry name" value="DNA_brk_join_enz"/>
</dbReference>
<comment type="caution">
    <text evidence="2">The sequence shown here is derived from an EMBL/GenBank/DDBJ whole genome shotgun (WGS) entry which is preliminary data.</text>
</comment>
<dbReference type="SUPFAM" id="SSF56349">
    <property type="entry name" value="DNA breaking-rejoining enzymes"/>
    <property type="match status" value="1"/>
</dbReference>
<dbReference type="GO" id="GO:0003677">
    <property type="term" value="F:DNA binding"/>
    <property type="evidence" value="ECO:0007669"/>
    <property type="project" value="InterPro"/>
</dbReference>
<proteinExistence type="predicted"/>
<feature type="region of interest" description="Disordered" evidence="1">
    <location>
        <begin position="217"/>
        <end position="268"/>
    </location>
</feature>
<evidence type="ECO:0000256" key="1">
    <source>
        <dbReference type="SAM" id="MobiDB-lite"/>
    </source>
</evidence>
<organism evidence="2 3">
    <name type="scientific">Streblomastix strix</name>
    <dbReference type="NCBI Taxonomy" id="222440"/>
    <lineage>
        <taxon>Eukaryota</taxon>
        <taxon>Metamonada</taxon>
        <taxon>Preaxostyla</taxon>
        <taxon>Oxymonadida</taxon>
        <taxon>Streblomastigidae</taxon>
        <taxon>Streblomastix</taxon>
    </lineage>
</organism>
<dbReference type="EMBL" id="SNRW01030122">
    <property type="protein sequence ID" value="KAA6358266.1"/>
    <property type="molecule type" value="Genomic_DNA"/>
</dbReference>
<evidence type="ECO:0000313" key="2">
    <source>
        <dbReference type="EMBL" id="KAA6358266.1"/>
    </source>
</evidence>
<evidence type="ECO:0008006" key="4">
    <source>
        <dbReference type="Google" id="ProtNLM"/>
    </source>
</evidence>
<protein>
    <recommendedName>
        <fullName evidence="4">Tyr recombinase domain-containing protein</fullName>
    </recommendedName>
</protein>